<protein>
    <recommendedName>
        <fullName evidence="10">AI-2E family transporter</fullName>
    </recommendedName>
</protein>
<feature type="transmembrane region" description="Helical" evidence="8">
    <location>
        <begin position="67"/>
        <end position="87"/>
    </location>
</feature>
<dbReference type="InterPro" id="IPR002549">
    <property type="entry name" value="AI-2E-like"/>
</dbReference>
<keyword evidence="4" id="KW-1003">Cell membrane</keyword>
<evidence type="ECO:0000256" key="6">
    <source>
        <dbReference type="ARBA" id="ARBA00022989"/>
    </source>
</evidence>
<keyword evidence="5 8" id="KW-0812">Transmembrane</keyword>
<evidence type="ECO:0000256" key="2">
    <source>
        <dbReference type="ARBA" id="ARBA00009773"/>
    </source>
</evidence>
<evidence type="ECO:0000256" key="5">
    <source>
        <dbReference type="ARBA" id="ARBA00022692"/>
    </source>
</evidence>
<organism evidence="9">
    <name type="scientific">uncultured organism</name>
    <dbReference type="NCBI Taxonomy" id="155900"/>
    <lineage>
        <taxon>unclassified sequences</taxon>
        <taxon>environmental samples</taxon>
    </lineage>
</organism>
<dbReference type="GO" id="GO:0005886">
    <property type="term" value="C:plasma membrane"/>
    <property type="evidence" value="ECO:0007669"/>
    <property type="project" value="UniProtKB-SubCell"/>
</dbReference>
<dbReference type="Pfam" id="PF01594">
    <property type="entry name" value="AI-2E_transport"/>
    <property type="match status" value="1"/>
</dbReference>
<feature type="transmembrane region" description="Helical" evidence="8">
    <location>
        <begin position="37"/>
        <end position="55"/>
    </location>
</feature>
<reference evidence="9" key="1">
    <citation type="submission" date="2019-06" db="EMBL/GenBank/DDBJ databases">
        <authorList>
            <person name="Murdoch R.W."/>
            <person name="Fathepure B."/>
        </authorList>
    </citation>
    <scope>NUCLEOTIDE SEQUENCE</scope>
</reference>
<evidence type="ECO:0000256" key="7">
    <source>
        <dbReference type="ARBA" id="ARBA00023136"/>
    </source>
</evidence>
<evidence type="ECO:0000256" key="1">
    <source>
        <dbReference type="ARBA" id="ARBA00004651"/>
    </source>
</evidence>
<proteinExistence type="inferred from homology"/>
<dbReference type="PANTHER" id="PTHR21716">
    <property type="entry name" value="TRANSMEMBRANE PROTEIN"/>
    <property type="match status" value="1"/>
</dbReference>
<gene>
    <name evidence="9" type="ORF">KBTEX_01220</name>
</gene>
<sequence>MQTIRDWLWRHMNDPQVVALTGVLLVGLGTVVFFGDMLAPVFTAIVIAYLLEGVVQKLEHWIPRGPAVIVVFLLFMAGFALVMFALMPTLTQQVAQLVENLPRMLDRGQTTLLRLPERYPEFFSAEQVSSLLAAIRQESVDLGRMLVSSVSLSSVVKIFTLVVYSILVPLLVFFFLKDKARLLGWVRRCLPRHRTLADTVWHEVDMQIGNYVRGKFLEILIVGAAAYITFVLLGLQFAALLAVVTGLSVIIPYIGATVITVPIAVVAYFQFGPSSEFIWVMAAYAIIQALDGNVLVPLLFSEVVNLHPVAIIVSILVFGGIWGFWGIFFAIPLATLINAVINAWPEPEPPEAARGEADDASG</sequence>
<dbReference type="AlphaFoldDB" id="A0A5B8RBY4"/>
<dbReference type="GO" id="GO:0055085">
    <property type="term" value="P:transmembrane transport"/>
    <property type="evidence" value="ECO:0007669"/>
    <property type="project" value="TreeGrafter"/>
</dbReference>
<feature type="transmembrane region" description="Helical" evidence="8">
    <location>
        <begin position="250"/>
        <end position="271"/>
    </location>
</feature>
<accession>A0A5B8RBY4</accession>
<comment type="subcellular location">
    <subcellularLocation>
        <location evidence="1">Cell membrane</location>
        <topology evidence="1">Multi-pass membrane protein</topology>
    </subcellularLocation>
</comment>
<keyword evidence="7 8" id="KW-0472">Membrane</keyword>
<keyword evidence="3" id="KW-0813">Transport</keyword>
<name>A0A5B8RBY4_9ZZZZ</name>
<feature type="transmembrane region" description="Helical" evidence="8">
    <location>
        <begin position="12"/>
        <end position="31"/>
    </location>
</feature>
<feature type="transmembrane region" description="Helical" evidence="8">
    <location>
        <begin position="278"/>
        <end position="300"/>
    </location>
</feature>
<dbReference type="EMBL" id="MN079091">
    <property type="protein sequence ID" value="QEA04902.1"/>
    <property type="molecule type" value="Genomic_DNA"/>
</dbReference>
<dbReference type="PANTHER" id="PTHR21716:SF53">
    <property type="entry name" value="PERMEASE PERM-RELATED"/>
    <property type="match status" value="1"/>
</dbReference>
<keyword evidence="6 8" id="KW-1133">Transmembrane helix</keyword>
<evidence type="ECO:0008006" key="10">
    <source>
        <dbReference type="Google" id="ProtNLM"/>
    </source>
</evidence>
<feature type="transmembrane region" description="Helical" evidence="8">
    <location>
        <begin position="306"/>
        <end position="331"/>
    </location>
</feature>
<evidence type="ECO:0000256" key="3">
    <source>
        <dbReference type="ARBA" id="ARBA00022448"/>
    </source>
</evidence>
<evidence type="ECO:0000256" key="8">
    <source>
        <dbReference type="SAM" id="Phobius"/>
    </source>
</evidence>
<feature type="transmembrane region" description="Helical" evidence="8">
    <location>
        <begin position="155"/>
        <end position="176"/>
    </location>
</feature>
<evidence type="ECO:0000256" key="4">
    <source>
        <dbReference type="ARBA" id="ARBA00022475"/>
    </source>
</evidence>
<comment type="similarity">
    <text evidence="2">Belongs to the autoinducer-2 exporter (AI-2E) (TC 2.A.86) family.</text>
</comment>
<evidence type="ECO:0000313" key="9">
    <source>
        <dbReference type="EMBL" id="QEA04902.1"/>
    </source>
</evidence>
<feature type="transmembrane region" description="Helical" evidence="8">
    <location>
        <begin position="216"/>
        <end position="244"/>
    </location>
</feature>